<feature type="transmembrane region" description="Helical" evidence="1">
    <location>
        <begin position="20"/>
        <end position="39"/>
    </location>
</feature>
<dbReference type="RefSeq" id="WP_197922059.1">
    <property type="nucleotide sequence ID" value="NZ_CAWPTA010000009.1"/>
</dbReference>
<feature type="transmembrane region" description="Helical" evidence="1">
    <location>
        <begin position="54"/>
        <end position="75"/>
    </location>
</feature>
<protein>
    <recommendedName>
        <fullName evidence="4">DUF2178 domain-containing protein</fullName>
    </recommendedName>
</protein>
<keyword evidence="1" id="KW-1133">Transmembrane helix</keyword>
<evidence type="ECO:0000256" key="1">
    <source>
        <dbReference type="SAM" id="Phobius"/>
    </source>
</evidence>
<dbReference type="EMBL" id="JAEANY010000004">
    <property type="protein sequence ID" value="MBH5323318.1"/>
    <property type="molecule type" value="Genomic_DNA"/>
</dbReference>
<dbReference type="Proteomes" id="UP000602442">
    <property type="component" value="Unassembled WGS sequence"/>
</dbReference>
<evidence type="ECO:0000313" key="3">
    <source>
        <dbReference type="Proteomes" id="UP000602442"/>
    </source>
</evidence>
<reference evidence="2 3" key="1">
    <citation type="submission" date="2020-11" db="EMBL/GenBank/DDBJ databases">
        <title>Erythrobacter sediminis sp. nov., a marine bacterium from a tidal flat of Garorim Bay.</title>
        <authorList>
            <person name="Kim D."/>
            <person name="Yoo Y."/>
            <person name="Kim J.-J."/>
        </authorList>
    </citation>
    <scope>NUCLEOTIDE SEQUENCE [LARGE SCALE GENOMIC DNA]</scope>
    <source>
        <strain evidence="2 3">JGD-13</strain>
    </source>
</reference>
<accession>A0ABS0N6A9</accession>
<name>A0ABS0N6A9_9SPHN</name>
<gene>
    <name evidence="2" type="ORF">I5L03_12065</name>
</gene>
<keyword evidence="1" id="KW-0472">Membrane</keyword>
<evidence type="ECO:0000313" key="2">
    <source>
        <dbReference type="EMBL" id="MBH5323318.1"/>
    </source>
</evidence>
<sequence length="219" mass="23291">MTETDMETADKKRRRNKTFFAVGLGAIAGFLGAMGGLRLADSGLLGVLGASREVAMLIGLIYLLTALAVLFGLAMPKAGATFLNVEDADELREQKAMLSWSGAGMIALALALIMAALAEPAGIIGREIVLAAVIVLVGFAWFAGHRQRRHTDELMLSVSREATALCFYLLFLFGGGWSLLAHLNYATAPAPLDWLSMFAGLLLLGVFVASGKRGMLAMR</sequence>
<organism evidence="2 3">
    <name type="scientific">Aurantiacibacter sediminis</name>
    <dbReference type="NCBI Taxonomy" id="2793064"/>
    <lineage>
        <taxon>Bacteria</taxon>
        <taxon>Pseudomonadati</taxon>
        <taxon>Pseudomonadota</taxon>
        <taxon>Alphaproteobacteria</taxon>
        <taxon>Sphingomonadales</taxon>
        <taxon>Erythrobacteraceae</taxon>
        <taxon>Aurantiacibacter</taxon>
    </lineage>
</organism>
<feature type="transmembrane region" description="Helical" evidence="1">
    <location>
        <begin position="165"/>
        <end position="185"/>
    </location>
</feature>
<comment type="caution">
    <text evidence="2">The sequence shown here is derived from an EMBL/GenBank/DDBJ whole genome shotgun (WGS) entry which is preliminary data.</text>
</comment>
<evidence type="ECO:0008006" key="4">
    <source>
        <dbReference type="Google" id="ProtNLM"/>
    </source>
</evidence>
<keyword evidence="3" id="KW-1185">Reference proteome</keyword>
<proteinExistence type="predicted"/>
<feature type="transmembrane region" description="Helical" evidence="1">
    <location>
        <begin position="123"/>
        <end position="144"/>
    </location>
</feature>
<keyword evidence="1" id="KW-0812">Transmembrane</keyword>
<feature type="transmembrane region" description="Helical" evidence="1">
    <location>
        <begin position="191"/>
        <end position="209"/>
    </location>
</feature>
<feature type="transmembrane region" description="Helical" evidence="1">
    <location>
        <begin position="96"/>
        <end position="117"/>
    </location>
</feature>